<evidence type="ECO:0000313" key="2">
    <source>
        <dbReference type="Proteomes" id="UP000008311"/>
    </source>
</evidence>
<reference evidence="2" key="1">
    <citation type="journal article" date="2010" name="Nat. Biotechnol.">
        <title>Draft genome sequence of the oilseed species Ricinus communis.</title>
        <authorList>
            <person name="Chan A.P."/>
            <person name="Crabtree J."/>
            <person name="Zhao Q."/>
            <person name="Lorenzi H."/>
            <person name="Orvis J."/>
            <person name="Puiu D."/>
            <person name="Melake-Berhan A."/>
            <person name="Jones K.M."/>
            <person name="Redman J."/>
            <person name="Chen G."/>
            <person name="Cahoon E.B."/>
            <person name="Gedil M."/>
            <person name="Stanke M."/>
            <person name="Haas B.J."/>
            <person name="Wortman J.R."/>
            <person name="Fraser-Liggett C.M."/>
            <person name="Ravel J."/>
            <person name="Rabinowicz P.D."/>
        </authorList>
    </citation>
    <scope>NUCLEOTIDE SEQUENCE [LARGE SCALE GENOMIC DNA]</scope>
    <source>
        <strain evidence="2">cv. Hale</strain>
    </source>
</reference>
<gene>
    <name evidence="1" type="ORF">RCOM_1432030</name>
</gene>
<evidence type="ECO:0000313" key="1">
    <source>
        <dbReference type="EMBL" id="EEF49845.1"/>
    </source>
</evidence>
<dbReference type="InParanoid" id="B9RF74"/>
<proteinExistence type="predicted"/>
<protein>
    <submittedName>
        <fullName evidence="1">Uncharacterized protein</fullName>
    </submittedName>
</protein>
<accession>B9RF74</accession>
<dbReference type="Proteomes" id="UP000008311">
    <property type="component" value="Unassembled WGS sequence"/>
</dbReference>
<dbReference type="EMBL" id="EQ973777">
    <property type="protein sequence ID" value="EEF49845.1"/>
    <property type="molecule type" value="Genomic_DNA"/>
</dbReference>
<sequence length="119" mass="13255">MTGQKPFQCNWENIKEKVRDARSDQIIELAIVEKGSWPEKENMSPNCPIFPALSLHQGKVPCQGHCGRDNWTHCTTRAFNPVITPNLGLRMSTQAHKPEAERSISPGRLASFVGLGLCN</sequence>
<dbReference type="AlphaFoldDB" id="B9RF74"/>
<organism evidence="1 2">
    <name type="scientific">Ricinus communis</name>
    <name type="common">Castor bean</name>
    <dbReference type="NCBI Taxonomy" id="3988"/>
    <lineage>
        <taxon>Eukaryota</taxon>
        <taxon>Viridiplantae</taxon>
        <taxon>Streptophyta</taxon>
        <taxon>Embryophyta</taxon>
        <taxon>Tracheophyta</taxon>
        <taxon>Spermatophyta</taxon>
        <taxon>Magnoliopsida</taxon>
        <taxon>eudicotyledons</taxon>
        <taxon>Gunneridae</taxon>
        <taxon>Pentapetalae</taxon>
        <taxon>rosids</taxon>
        <taxon>fabids</taxon>
        <taxon>Malpighiales</taxon>
        <taxon>Euphorbiaceae</taxon>
        <taxon>Acalyphoideae</taxon>
        <taxon>Acalypheae</taxon>
        <taxon>Ricinus</taxon>
    </lineage>
</organism>
<keyword evidence="2" id="KW-1185">Reference proteome</keyword>
<name>B9RF74_RICCO</name>